<protein>
    <submittedName>
        <fullName evidence="1">Uncharacterized protein</fullName>
    </submittedName>
</protein>
<evidence type="ECO:0000313" key="2">
    <source>
        <dbReference type="Proteomes" id="UP000830671"/>
    </source>
</evidence>
<gene>
    <name evidence="1" type="ORF">CLUP02_10849</name>
</gene>
<proteinExistence type="predicted"/>
<dbReference type="GeneID" id="73344831"/>
<organism evidence="1 2">
    <name type="scientific">Colletotrichum lupini</name>
    <dbReference type="NCBI Taxonomy" id="145971"/>
    <lineage>
        <taxon>Eukaryota</taxon>
        <taxon>Fungi</taxon>
        <taxon>Dikarya</taxon>
        <taxon>Ascomycota</taxon>
        <taxon>Pezizomycotina</taxon>
        <taxon>Sordariomycetes</taxon>
        <taxon>Hypocreomycetidae</taxon>
        <taxon>Glomerellales</taxon>
        <taxon>Glomerellaceae</taxon>
        <taxon>Colletotrichum</taxon>
        <taxon>Colletotrichum acutatum species complex</taxon>
    </lineage>
</organism>
<dbReference type="EMBL" id="CP019477">
    <property type="protein sequence ID" value="UQC85352.1"/>
    <property type="molecule type" value="Genomic_DNA"/>
</dbReference>
<dbReference type="AlphaFoldDB" id="A0A9Q8SZ94"/>
<sequence length="648" mass="71113">MCNFSSRVNQHLQWTNVPSDTNKTFAPVSRLDTAAPPRRRGTLVSVNDVEQGPRPLIPGSGGPVCSTRWAAAPSHPSSQSTIAFAMTPHLSHLVVTFPSCSHSHPPKLLAFAVSITSPRTFAAQQTTWVLALHLRGDQAHIKDGLIEKPVLGDLPLSGSPCTLASATPKALKRPPFWTSCIGWVIGPQQRRTQQNRSTHYCTRPGPNNNLLRYTFHSSAATTRDSHLRSDERRAAYFCRETGYENPTFNVHSLPLLPPLPEIYILYEGHSNSTVATATQQHHCPHPSRYASRASSTTHLSPSVSGYSVVRLSPSHYIPESHHSAVVELSLHATYCPNRESARSLIPRRPSTAYESTSASPHTDALRSPLLSPFGFDAAGDYPNDLRSNAESISNFTPIVRGLSTVIPVRWWSSKDNSSVSTVFAYWGRIETQAGSLPLLDSVDLSHSVLSGRNSKWPHLAITEDPRRFSLLLTISTWPLTPTCELVTVQSGGAKQRYMAPSNPRTRLRLAPQASAPSVLDRMKFANATAAAATLSHQRQKPLLTREIIQRWRRAAHRVRKLRSSVASVQKWRHIALKGPPNVTLRRVGFSLQAAGQLANPPIKKRRSQGPPSPVGITPVDLCKETTAQLFSAIDSGFAELQIGRWGGP</sequence>
<name>A0A9Q8SZ94_9PEZI</name>
<dbReference type="Proteomes" id="UP000830671">
    <property type="component" value="Chromosome 5"/>
</dbReference>
<keyword evidence="2" id="KW-1185">Reference proteome</keyword>
<dbReference type="KEGG" id="clup:CLUP02_10849"/>
<reference evidence="1" key="1">
    <citation type="journal article" date="2021" name="Mol. Plant Microbe Interact.">
        <title>Complete Genome Sequence of the Plant-Pathogenic Fungus Colletotrichum lupini.</title>
        <authorList>
            <person name="Baroncelli R."/>
            <person name="Pensec F."/>
            <person name="Da Lio D."/>
            <person name="Boufleur T."/>
            <person name="Vicente I."/>
            <person name="Sarrocco S."/>
            <person name="Picot A."/>
            <person name="Baraldi E."/>
            <person name="Sukno S."/>
            <person name="Thon M."/>
            <person name="Le Floch G."/>
        </authorList>
    </citation>
    <scope>NUCLEOTIDE SEQUENCE</scope>
    <source>
        <strain evidence="1">IMI 504893</strain>
    </source>
</reference>
<evidence type="ECO:0000313" key="1">
    <source>
        <dbReference type="EMBL" id="UQC85352.1"/>
    </source>
</evidence>
<accession>A0A9Q8SZ94</accession>
<dbReference type="RefSeq" id="XP_049146966.1">
    <property type="nucleotide sequence ID" value="XM_049289821.1"/>
</dbReference>